<dbReference type="Proteomes" id="UP000046155">
    <property type="component" value="Unassembled WGS sequence"/>
</dbReference>
<keyword evidence="4" id="KW-1003">Cell membrane</keyword>
<evidence type="ECO:0000256" key="3">
    <source>
        <dbReference type="ARBA" id="ARBA00022448"/>
    </source>
</evidence>
<dbReference type="RefSeq" id="WP_044665881.1">
    <property type="nucleotide sequence ID" value="NZ_CDRZ01000271.1"/>
</dbReference>
<evidence type="ECO:0000313" key="11">
    <source>
        <dbReference type="Proteomes" id="UP000046155"/>
    </source>
</evidence>
<evidence type="ECO:0000256" key="1">
    <source>
        <dbReference type="ARBA" id="ARBA00004202"/>
    </source>
</evidence>
<dbReference type="InterPro" id="IPR050095">
    <property type="entry name" value="ECF_ABC_transporter_ATP-bd"/>
</dbReference>
<dbReference type="GO" id="GO:0005524">
    <property type="term" value="F:ATP binding"/>
    <property type="evidence" value="ECO:0007669"/>
    <property type="project" value="UniProtKB-KW"/>
</dbReference>
<keyword evidence="5" id="KW-0547">Nucleotide-binding</keyword>
<dbReference type="Pfam" id="PF00005">
    <property type="entry name" value="ABC_tran"/>
    <property type="match status" value="2"/>
</dbReference>
<keyword evidence="8" id="KW-0472">Membrane</keyword>
<feature type="domain" description="ABC transporter" evidence="9">
    <location>
        <begin position="4"/>
        <end position="241"/>
    </location>
</feature>
<dbReference type="InterPro" id="IPR027417">
    <property type="entry name" value="P-loop_NTPase"/>
</dbReference>
<dbReference type="GO" id="GO:0043190">
    <property type="term" value="C:ATP-binding cassette (ABC) transporter complex"/>
    <property type="evidence" value="ECO:0007669"/>
    <property type="project" value="TreeGrafter"/>
</dbReference>
<evidence type="ECO:0000256" key="4">
    <source>
        <dbReference type="ARBA" id="ARBA00022475"/>
    </source>
</evidence>
<evidence type="ECO:0000256" key="5">
    <source>
        <dbReference type="ARBA" id="ARBA00022741"/>
    </source>
</evidence>
<dbReference type="InterPro" id="IPR015856">
    <property type="entry name" value="ABC_transpr_CbiO/EcfA_su"/>
</dbReference>
<dbReference type="SUPFAM" id="SSF52540">
    <property type="entry name" value="P-loop containing nucleoside triphosphate hydrolases"/>
    <property type="match status" value="2"/>
</dbReference>
<keyword evidence="11" id="KW-1185">Reference proteome</keyword>
<sequence>MDLLRVEGLQVRYPIHKEPSIKDVSFIMKKGELVLLTGKSGCGKSTLLKCINLTIPHFIQAEMRGVICIGDRNTASMQVQDIVSLVGIMWQDVEAQIVNLKVEDELAFGLENLGVEVSEITRRLKVLKPLLKIDYTAFIHSLSGGQKQRVVMGAVLSMLPDLILLDEPLANLDYESSKSFLAFIKSLTGMGKSILMVEHRLDMAAHYCDRLLIMEKGVLVRDIDDRDAILEEERKRKFFRTLQNGNSRQESAVSINNLSFSYGHKSVLSNVSIDIKAGERVVVLGENGCGKTTLLKIISGLLPVRNSENGMLKLFEAPVHKKRKGQEGMIGFVFQNPNHQLFMDSVYNEVCLNGFNDKFVEEIVELFELDELLSRHPLSLSQGQKRLVAVASVVASKPKILLLDEPTIGQDYDNLHRITEVLNALNQRYGMTLITVTHDKLAAKALCDRVVEIAQGGISVGGVEIVDQYFS</sequence>
<evidence type="ECO:0000256" key="7">
    <source>
        <dbReference type="ARBA" id="ARBA00022967"/>
    </source>
</evidence>
<evidence type="ECO:0000256" key="8">
    <source>
        <dbReference type="ARBA" id="ARBA00023136"/>
    </source>
</evidence>
<dbReference type="PROSITE" id="PS00211">
    <property type="entry name" value="ABC_TRANSPORTER_1"/>
    <property type="match status" value="2"/>
</dbReference>
<dbReference type="GO" id="GO:0042626">
    <property type="term" value="F:ATPase-coupled transmembrane transporter activity"/>
    <property type="evidence" value="ECO:0007669"/>
    <property type="project" value="TreeGrafter"/>
</dbReference>
<evidence type="ECO:0000256" key="6">
    <source>
        <dbReference type="ARBA" id="ARBA00022840"/>
    </source>
</evidence>
<dbReference type="PROSITE" id="PS50893">
    <property type="entry name" value="ABC_TRANSPORTER_2"/>
    <property type="match status" value="2"/>
</dbReference>
<evidence type="ECO:0000256" key="2">
    <source>
        <dbReference type="ARBA" id="ARBA00005417"/>
    </source>
</evidence>
<dbReference type="EMBL" id="CDRZ01000271">
    <property type="protein sequence ID" value="CEO90064.1"/>
    <property type="molecule type" value="Genomic_DNA"/>
</dbReference>
<comment type="subcellular location">
    <subcellularLocation>
        <location evidence="1">Cell membrane</location>
        <topology evidence="1">Peripheral membrane protein</topology>
    </subcellularLocation>
</comment>
<keyword evidence="7" id="KW-1278">Translocase</keyword>
<comment type="similarity">
    <text evidence="2">Belongs to the ABC transporter superfamily.</text>
</comment>
<dbReference type="InterPro" id="IPR003439">
    <property type="entry name" value="ABC_transporter-like_ATP-bd"/>
</dbReference>
<dbReference type="SMART" id="SM00382">
    <property type="entry name" value="AAA"/>
    <property type="match status" value="2"/>
</dbReference>
<dbReference type="InterPro" id="IPR017871">
    <property type="entry name" value="ABC_transporter-like_CS"/>
</dbReference>
<organism evidence="10 11">
    <name type="scientific">Syntrophaceticus schinkii</name>
    <dbReference type="NCBI Taxonomy" id="499207"/>
    <lineage>
        <taxon>Bacteria</taxon>
        <taxon>Bacillati</taxon>
        <taxon>Bacillota</taxon>
        <taxon>Clostridia</taxon>
        <taxon>Thermoanaerobacterales</taxon>
        <taxon>Thermoanaerobacterales Family III. Incertae Sedis</taxon>
        <taxon>Syntrophaceticus</taxon>
    </lineage>
</organism>
<evidence type="ECO:0000313" key="10">
    <source>
        <dbReference type="EMBL" id="CEO90064.1"/>
    </source>
</evidence>
<feature type="domain" description="ABC transporter" evidence="9">
    <location>
        <begin position="253"/>
        <end position="465"/>
    </location>
</feature>
<evidence type="ECO:0000259" key="9">
    <source>
        <dbReference type="PROSITE" id="PS50893"/>
    </source>
</evidence>
<dbReference type="GO" id="GO:0016887">
    <property type="term" value="F:ATP hydrolysis activity"/>
    <property type="evidence" value="ECO:0007669"/>
    <property type="project" value="InterPro"/>
</dbReference>
<dbReference type="OrthoDB" id="501320at2"/>
<reference evidence="11" key="1">
    <citation type="submission" date="2015-01" db="EMBL/GenBank/DDBJ databases">
        <authorList>
            <person name="Manzoor Shahid"/>
            <person name="Zubair Saima"/>
        </authorList>
    </citation>
    <scope>NUCLEOTIDE SEQUENCE [LARGE SCALE GENOMIC DNA]</scope>
    <source>
        <strain evidence="11">Sp3</strain>
    </source>
</reference>
<keyword evidence="3" id="KW-0813">Transport</keyword>
<dbReference type="AlphaFoldDB" id="A0A0B7MHE9"/>
<protein>
    <submittedName>
        <fullName evidence="10">ABC transporter related</fullName>
    </submittedName>
</protein>
<dbReference type="PANTHER" id="PTHR43553:SF27">
    <property type="entry name" value="ENERGY-COUPLING FACTOR TRANSPORTER ATP-BINDING PROTEIN ECFA2"/>
    <property type="match status" value="1"/>
</dbReference>
<proteinExistence type="inferred from homology"/>
<name>A0A0B7MHE9_9FIRM</name>
<dbReference type="CDD" id="cd03225">
    <property type="entry name" value="ABC_cobalt_CbiO_domain1"/>
    <property type="match status" value="2"/>
</dbReference>
<dbReference type="Gene3D" id="3.40.50.300">
    <property type="entry name" value="P-loop containing nucleotide triphosphate hydrolases"/>
    <property type="match status" value="2"/>
</dbReference>
<dbReference type="PANTHER" id="PTHR43553">
    <property type="entry name" value="HEAVY METAL TRANSPORTER"/>
    <property type="match status" value="1"/>
</dbReference>
<dbReference type="InterPro" id="IPR003593">
    <property type="entry name" value="AAA+_ATPase"/>
</dbReference>
<gene>
    <name evidence="10" type="ORF">SSCH_710008</name>
</gene>
<accession>A0A0B7MHE9</accession>
<keyword evidence="6" id="KW-0067">ATP-binding</keyword>